<evidence type="ECO:0000313" key="2">
    <source>
        <dbReference type="EMBL" id="GAA1138353.1"/>
    </source>
</evidence>
<comment type="caution">
    <text evidence="2">The sequence shown here is derived from an EMBL/GenBank/DDBJ whole genome shotgun (WGS) entry which is preliminary data.</text>
</comment>
<evidence type="ECO:0000256" key="1">
    <source>
        <dbReference type="SAM" id="MobiDB-lite"/>
    </source>
</evidence>
<proteinExistence type="predicted"/>
<accession>A0ABP4F0H1</accession>
<organism evidence="2 3">
    <name type="scientific">Nocardioides aquiterrae</name>
    <dbReference type="NCBI Taxonomy" id="203799"/>
    <lineage>
        <taxon>Bacteria</taxon>
        <taxon>Bacillati</taxon>
        <taxon>Actinomycetota</taxon>
        <taxon>Actinomycetes</taxon>
        <taxon>Propionibacteriales</taxon>
        <taxon>Nocardioidaceae</taxon>
        <taxon>Nocardioides</taxon>
    </lineage>
</organism>
<keyword evidence="3" id="KW-1185">Reference proteome</keyword>
<dbReference type="Proteomes" id="UP001499979">
    <property type="component" value="Unassembled WGS sequence"/>
</dbReference>
<protein>
    <submittedName>
        <fullName evidence="2">Uncharacterized protein</fullName>
    </submittedName>
</protein>
<dbReference type="EMBL" id="BAAAJE010000006">
    <property type="protein sequence ID" value="GAA1138353.1"/>
    <property type="molecule type" value="Genomic_DNA"/>
</dbReference>
<gene>
    <name evidence="2" type="ORF">GCM10009606_17700</name>
</gene>
<feature type="region of interest" description="Disordered" evidence="1">
    <location>
        <begin position="80"/>
        <end position="100"/>
    </location>
</feature>
<sequence>MHKSDIEYVRVVNPETGVKITVGAKVVPEGHEVVDEPAVDRNGRPLDATYPEKTTVDGVEPVARPYGEWLVKELQAEVEARNDAAGDDEPQIVVEPPGNKPELVAALEADDARRAS</sequence>
<dbReference type="RefSeq" id="WP_343907134.1">
    <property type="nucleotide sequence ID" value="NZ_BAAAJE010000006.1"/>
</dbReference>
<name>A0ABP4F0H1_9ACTN</name>
<reference evidence="3" key="1">
    <citation type="journal article" date="2019" name="Int. J. Syst. Evol. Microbiol.">
        <title>The Global Catalogue of Microorganisms (GCM) 10K type strain sequencing project: providing services to taxonomists for standard genome sequencing and annotation.</title>
        <authorList>
            <consortium name="The Broad Institute Genomics Platform"/>
            <consortium name="The Broad Institute Genome Sequencing Center for Infectious Disease"/>
            <person name="Wu L."/>
            <person name="Ma J."/>
        </authorList>
    </citation>
    <scope>NUCLEOTIDE SEQUENCE [LARGE SCALE GENOMIC DNA]</scope>
    <source>
        <strain evidence="3">JCM 11813</strain>
    </source>
</reference>
<evidence type="ECO:0000313" key="3">
    <source>
        <dbReference type="Proteomes" id="UP001499979"/>
    </source>
</evidence>